<dbReference type="Proteomes" id="UP000037848">
    <property type="component" value="Unassembled WGS sequence"/>
</dbReference>
<sequence length="272" mass="30618">MFSLKSLLIGLSLVTLSSSAFALTSTEQRDYDRLISGDLSQLTMAAQSIVANNISNTQVLDVLAEFVAQNYLSAPDYQLDSIAWACRALGESNSARYRDLLYRVIKSDAHKKVRKHAKKSYKRLPKSHVEQYTIGSINLEQLQALPKKATQSRSIEEQALLDISHGNVLEIKRLAQDYAIRSDASQQVTDTLAEYFAQNYQQARKQQYDTLAWVCKGLARNTDGRYKRLIEDAAQNSSVRALRKHCPAHIKGKGPYYLVGTLNLEEIAKQFN</sequence>
<reference evidence="2 3" key="1">
    <citation type="submission" date="2015-08" db="EMBL/GenBank/DDBJ databases">
        <title>Draft Genome Sequence of Pseudoalteromonas porphyrae UCD-SED14.</title>
        <authorList>
            <person name="Coil D.A."/>
            <person name="Jospin G."/>
            <person name="Lee R.D."/>
            <person name="Eisen J.A."/>
        </authorList>
    </citation>
    <scope>NUCLEOTIDE SEQUENCE [LARGE SCALE GENOMIC DNA]</scope>
    <source>
        <strain evidence="2 3">UCD-SED14</strain>
    </source>
</reference>
<protein>
    <submittedName>
        <fullName evidence="2">Uncharacterized protein</fullName>
    </submittedName>
</protein>
<evidence type="ECO:0000256" key="1">
    <source>
        <dbReference type="SAM" id="SignalP"/>
    </source>
</evidence>
<dbReference type="STRING" id="187330.AMS58_04590"/>
<dbReference type="EMBL" id="LHPH01000013">
    <property type="protein sequence ID" value="KPH62530.1"/>
    <property type="molecule type" value="Genomic_DNA"/>
</dbReference>
<accession>A0A0N1EK06</accession>
<name>A0A0N1EK06_9GAMM</name>
<gene>
    <name evidence="2" type="ORF">ADS77_12595</name>
</gene>
<keyword evidence="1" id="KW-0732">Signal</keyword>
<organism evidence="2 3">
    <name type="scientific">Pseudoalteromonas porphyrae</name>
    <dbReference type="NCBI Taxonomy" id="187330"/>
    <lineage>
        <taxon>Bacteria</taxon>
        <taxon>Pseudomonadati</taxon>
        <taxon>Pseudomonadota</taxon>
        <taxon>Gammaproteobacteria</taxon>
        <taxon>Alteromonadales</taxon>
        <taxon>Pseudoalteromonadaceae</taxon>
        <taxon>Pseudoalteromonas</taxon>
    </lineage>
</organism>
<proteinExistence type="predicted"/>
<evidence type="ECO:0000313" key="3">
    <source>
        <dbReference type="Proteomes" id="UP000037848"/>
    </source>
</evidence>
<dbReference type="AlphaFoldDB" id="A0A0N1EK06"/>
<dbReference type="OrthoDB" id="6287519at2"/>
<evidence type="ECO:0000313" key="2">
    <source>
        <dbReference type="EMBL" id="KPH62530.1"/>
    </source>
</evidence>
<keyword evidence="3" id="KW-1185">Reference proteome</keyword>
<dbReference type="RefSeq" id="WP_054454716.1">
    <property type="nucleotide sequence ID" value="NZ_LHPH01000013.1"/>
</dbReference>
<dbReference type="PATRIC" id="fig|187330.3.peg.946"/>
<feature type="signal peptide" evidence="1">
    <location>
        <begin position="1"/>
        <end position="22"/>
    </location>
</feature>
<feature type="chain" id="PRO_5005870357" evidence="1">
    <location>
        <begin position="23"/>
        <end position="272"/>
    </location>
</feature>
<comment type="caution">
    <text evidence="2">The sequence shown here is derived from an EMBL/GenBank/DDBJ whole genome shotgun (WGS) entry which is preliminary data.</text>
</comment>